<keyword evidence="6 11" id="KW-0732">Signal</keyword>
<dbReference type="PANTHER" id="PTHR48061:SF12">
    <property type="entry name" value="DISEASE RESISTANCE LIKE PROTEIN"/>
    <property type="match status" value="1"/>
</dbReference>
<comment type="subcellular location">
    <subcellularLocation>
        <location evidence="1">Cell membrane</location>
        <topology evidence="1">Single-pass type I membrane protein</topology>
    </subcellularLocation>
</comment>
<evidence type="ECO:0000256" key="9">
    <source>
        <dbReference type="ARBA" id="ARBA00023136"/>
    </source>
</evidence>
<evidence type="ECO:0000256" key="4">
    <source>
        <dbReference type="ARBA" id="ARBA00022614"/>
    </source>
</evidence>
<dbReference type="InterPro" id="IPR013210">
    <property type="entry name" value="LRR_N_plant-typ"/>
</dbReference>
<dbReference type="PRINTS" id="PR00019">
    <property type="entry name" value="LEURICHRPT"/>
</dbReference>
<dbReference type="SUPFAM" id="SSF52058">
    <property type="entry name" value="L domain-like"/>
    <property type="match status" value="1"/>
</dbReference>
<dbReference type="InterPro" id="IPR003591">
    <property type="entry name" value="Leu-rich_rpt_typical-subtyp"/>
</dbReference>
<evidence type="ECO:0000313" key="14">
    <source>
        <dbReference type="Proteomes" id="UP001642360"/>
    </source>
</evidence>
<evidence type="ECO:0000256" key="2">
    <source>
        <dbReference type="ARBA" id="ARBA00009592"/>
    </source>
</evidence>
<dbReference type="Proteomes" id="UP001642360">
    <property type="component" value="Unassembled WGS sequence"/>
</dbReference>
<feature type="domain" description="Leucine-rich repeat-containing N-terminal plant-type" evidence="12">
    <location>
        <begin position="38"/>
        <end position="91"/>
    </location>
</feature>
<dbReference type="InterPro" id="IPR046956">
    <property type="entry name" value="RLP23-like"/>
</dbReference>
<evidence type="ECO:0000313" key="13">
    <source>
        <dbReference type="EMBL" id="CAK9150086.1"/>
    </source>
</evidence>
<comment type="caution">
    <text evidence="13">The sequence shown here is derived from an EMBL/GenBank/DDBJ whole genome shotgun (WGS) entry which is preliminary data.</text>
</comment>
<dbReference type="InterPro" id="IPR001611">
    <property type="entry name" value="Leu-rich_rpt"/>
</dbReference>
<gene>
    <name evidence="13" type="ORF">ILEXP_LOCUS18198</name>
</gene>
<sequence>MALSFYLFVFMHFLFLLLCSHHVILSKCSSSAHQLCHENERFALLQLKHSLSIDKYASADPSAYPKAYSWGLQGNNSSDFDCCLWDGVECDENSGYIISLDLSSSLLYGSINSSSSLFNLAHLQRLNLADNNCSYSQIPSAIGHLSLLTSLNLSKTVFSGQIPIEILNLSRLASLDLSGNVDPLSSESLLKLEKSSLKSLVQNLSSLKELTLSMVNISSEIPNILANLSSLTSLLLRDCGLYGEFPVGIFHLPNLQSLSVRFNPNLHGSLPEFNQSSPLKRLGLGGTSFSGKIPDSIGKLASLFLLDLSECVFTGSLPYSLGGLNQLVNIDLSYNHFTGQIPPSFSNLTKLSVLSLSYNNFTGKTSSWVCKLTSLTELLLRANNMYGGIPSCLGNLTRLSSLFLTYNQLNGGIPLCLGNLTQLTHLDFGGNKFHGPIPQSIFTLSNLRSLDLFNNYLSGVVEVDMFLKLKDLRIFQLSNNQLSVLTSNDPNFTLPKFTMLGLESCNLTEFPKFLQYQDELEVLYLSNNKIHGLVPKWIWNMGQKTLVDISLSLNSLTGFEQLPAILPWESLRALELAFNSLQGSLPIPPSSISSYAVSNNFLTGEIPLLVCKASFLQFLDLSNNSLSGRIPQCLISDTLMILNLHSNNFHGTIPQLYSKESSLKVIDLSENKLDGPVPRSLTNCTMLELLNLGNNQINDIFPFWLGTLPELKILLLRSNWFHGTIVSHLSNFDFPNLRIIDLSFNGFTGELPSKYFKNWNVSKIHDVGQSLYFQSEHTFQALDNDFNKSYRFSMTMRNKGLETSYIQILTVFAAIDLSSNKFNGEIPESIGNLKRLQLLNLSNNGFVGKIPSSLGNLTELQALDLSQNELSGGIPQQLTQLTFLAFLNVSHNHLIGPIPRGNQFGTFENVSFDGNPGLCGDPLSKKCGSNEASPPPPLTINNENSDFPSKFEWIFICMGYGSRLVIGLVIGHFLITCKHEWFEETFAWVQQKRTKKKVRQAN</sequence>
<keyword evidence="8" id="KW-1133">Transmembrane helix</keyword>
<feature type="chain" id="PRO_5044887408" description="Leucine-rich repeat-containing N-terminal plant-type domain-containing protein" evidence="11">
    <location>
        <begin position="27"/>
        <end position="1002"/>
    </location>
</feature>
<dbReference type="FunFam" id="3.80.10.10:FF:000095">
    <property type="entry name" value="LRR receptor-like serine/threonine-protein kinase GSO1"/>
    <property type="match status" value="1"/>
</dbReference>
<evidence type="ECO:0000256" key="6">
    <source>
        <dbReference type="ARBA" id="ARBA00022729"/>
    </source>
</evidence>
<name>A0ABC8S1E5_9AQUA</name>
<evidence type="ECO:0000256" key="7">
    <source>
        <dbReference type="ARBA" id="ARBA00022737"/>
    </source>
</evidence>
<evidence type="ECO:0000259" key="12">
    <source>
        <dbReference type="Pfam" id="PF08263"/>
    </source>
</evidence>
<keyword evidence="9" id="KW-0472">Membrane</keyword>
<dbReference type="InterPro" id="IPR032675">
    <property type="entry name" value="LRR_dom_sf"/>
</dbReference>
<keyword evidence="5" id="KW-0812">Transmembrane</keyword>
<accession>A0ABC8S1E5</accession>
<evidence type="ECO:0000256" key="11">
    <source>
        <dbReference type="SAM" id="SignalP"/>
    </source>
</evidence>
<evidence type="ECO:0000256" key="8">
    <source>
        <dbReference type="ARBA" id="ARBA00022989"/>
    </source>
</evidence>
<evidence type="ECO:0000256" key="5">
    <source>
        <dbReference type="ARBA" id="ARBA00022692"/>
    </source>
</evidence>
<evidence type="ECO:0000256" key="3">
    <source>
        <dbReference type="ARBA" id="ARBA00022475"/>
    </source>
</evidence>
<evidence type="ECO:0000256" key="1">
    <source>
        <dbReference type="ARBA" id="ARBA00004251"/>
    </source>
</evidence>
<proteinExistence type="inferred from homology"/>
<dbReference type="SMART" id="SM00369">
    <property type="entry name" value="LRR_TYP"/>
    <property type="match status" value="11"/>
</dbReference>
<organism evidence="13 14">
    <name type="scientific">Ilex paraguariensis</name>
    <name type="common">yerba mate</name>
    <dbReference type="NCBI Taxonomy" id="185542"/>
    <lineage>
        <taxon>Eukaryota</taxon>
        <taxon>Viridiplantae</taxon>
        <taxon>Streptophyta</taxon>
        <taxon>Embryophyta</taxon>
        <taxon>Tracheophyta</taxon>
        <taxon>Spermatophyta</taxon>
        <taxon>Magnoliopsida</taxon>
        <taxon>eudicotyledons</taxon>
        <taxon>Gunneridae</taxon>
        <taxon>Pentapetalae</taxon>
        <taxon>asterids</taxon>
        <taxon>campanulids</taxon>
        <taxon>Aquifoliales</taxon>
        <taxon>Aquifoliaceae</taxon>
        <taxon>Ilex</taxon>
    </lineage>
</organism>
<keyword evidence="14" id="KW-1185">Reference proteome</keyword>
<dbReference type="Pfam" id="PF13855">
    <property type="entry name" value="LRR_8"/>
    <property type="match status" value="2"/>
</dbReference>
<dbReference type="EMBL" id="CAUOFW020001979">
    <property type="protein sequence ID" value="CAK9150086.1"/>
    <property type="molecule type" value="Genomic_DNA"/>
</dbReference>
<dbReference type="GO" id="GO:0006952">
    <property type="term" value="P:defense response"/>
    <property type="evidence" value="ECO:0007669"/>
    <property type="project" value="UniProtKB-ARBA"/>
</dbReference>
<keyword evidence="10" id="KW-0325">Glycoprotein</keyword>
<comment type="similarity">
    <text evidence="2">Belongs to the RLP family.</text>
</comment>
<dbReference type="PANTHER" id="PTHR48061">
    <property type="entry name" value="LEUCINE-RICH REPEAT RECEPTOR PROTEIN KINASE EMS1-LIKE-RELATED"/>
    <property type="match status" value="1"/>
</dbReference>
<dbReference type="Gene3D" id="3.80.10.10">
    <property type="entry name" value="Ribonuclease Inhibitor"/>
    <property type="match status" value="4"/>
</dbReference>
<dbReference type="AlphaFoldDB" id="A0ABC8S1E5"/>
<keyword evidence="3" id="KW-1003">Cell membrane</keyword>
<dbReference type="GO" id="GO:0051707">
    <property type="term" value="P:response to other organism"/>
    <property type="evidence" value="ECO:0007669"/>
    <property type="project" value="UniProtKB-ARBA"/>
</dbReference>
<evidence type="ECO:0000256" key="10">
    <source>
        <dbReference type="ARBA" id="ARBA00023180"/>
    </source>
</evidence>
<dbReference type="GO" id="GO:0005886">
    <property type="term" value="C:plasma membrane"/>
    <property type="evidence" value="ECO:0007669"/>
    <property type="project" value="UniProtKB-SubCell"/>
</dbReference>
<protein>
    <recommendedName>
        <fullName evidence="12">Leucine-rich repeat-containing N-terminal plant-type domain-containing protein</fullName>
    </recommendedName>
</protein>
<dbReference type="SUPFAM" id="SSF52047">
    <property type="entry name" value="RNI-like"/>
    <property type="match status" value="2"/>
</dbReference>
<keyword evidence="4" id="KW-0433">Leucine-rich repeat</keyword>
<feature type="signal peptide" evidence="11">
    <location>
        <begin position="1"/>
        <end position="26"/>
    </location>
</feature>
<reference evidence="13 14" key="1">
    <citation type="submission" date="2024-02" db="EMBL/GenBank/DDBJ databases">
        <authorList>
            <person name="Vignale AGUSTIN F."/>
            <person name="Sosa J E."/>
            <person name="Modenutti C."/>
        </authorList>
    </citation>
    <scope>NUCLEOTIDE SEQUENCE [LARGE SCALE GENOMIC DNA]</scope>
</reference>
<dbReference type="Pfam" id="PF08263">
    <property type="entry name" value="LRRNT_2"/>
    <property type="match status" value="1"/>
</dbReference>
<keyword evidence="7" id="KW-0677">Repeat</keyword>
<dbReference type="FunFam" id="3.80.10.10:FF:000213">
    <property type="entry name" value="Tyrosine-sulfated glycopeptide receptor 1"/>
    <property type="match status" value="1"/>
</dbReference>
<dbReference type="Pfam" id="PF00560">
    <property type="entry name" value="LRR_1"/>
    <property type="match status" value="7"/>
</dbReference>